<dbReference type="InterPro" id="IPR011834">
    <property type="entry name" value="Agluc_phsphrylas"/>
</dbReference>
<keyword evidence="4" id="KW-0663">Pyridoxal phosphate</keyword>
<dbReference type="PANTHER" id="PTHR42655:SF1">
    <property type="entry name" value="GLYCOGEN PHOSPHORYLASE"/>
    <property type="match status" value="1"/>
</dbReference>
<comment type="caution">
    <text evidence="6">The sequence shown here is derived from an EMBL/GenBank/DDBJ whole genome shotgun (WGS) entry which is preliminary data.</text>
</comment>
<evidence type="ECO:0000256" key="3">
    <source>
        <dbReference type="ARBA" id="ARBA00022533"/>
    </source>
</evidence>
<accession>A0A7X2ZA58</accession>
<dbReference type="EMBL" id="WNZX01000007">
    <property type="protein sequence ID" value="MUG71149.1"/>
    <property type="molecule type" value="Genomic_DNA"/>
</dbReference>
<evidence type="ECO:0000259" key="5">
    <source>
        <dbReference type="Pfam" id="PF11897"/>
    </source>
</evidence>
<dbReference type="Pfam" id="PF00343">
    <property type="entry name" value="Phosphorylase"/>
    <property type="match status" value="1"/>
</dbReference>
<keyword evidence="7" id="KW-1185">Reference proteome</keyword>
<comment type="catalytic activity">
    <reaction evidence="1">
        <text>[(1-&gt;4)-alpha-D-glucosyl](n) + phosphate = [(1-&gt;4)-alpha-D-glucosyl](n-1) + alpha-D-glucose 1-phosphate</text>
        <dbReference type="Rhea" id="RHEA:41732"/>
        <dbReference type="Rhea" id="RHEA-COMP:9584"/>
        <dbReference type="Rhea" id="RHEA-COMP:9586"/>
        <dbReference type="ChEBI" id="CHEBI:15444"/>
        <dbReference type="ChEBI" id="CHEBI:43474"/>
        <dbReference type="ChEBI" id="CHEBI:58601"/>
        <dbReference type="EC" id="2.4.1.1"/>
    </reaction>
</comment>
<dbReference type="GO" id="GO:0005975">
    <property type="term" value="P:carbohydrate metabolic process"/>
    <property type="evidence" value="ECO:0007669"/>
    <property type="project" value="InterPro"/>
</dbReference>
<dbReference type="Pfam" id="PF11897">
    <property type="entry name" value="DUF3417"/>
    <property type="match status" value="1"/>
</dbReference>
<dbReference type="GO" id="GO:0030170">
    <property type="term" value="F:pyridoxal phosphate binding"/>
    <property type="evidence" value="ECO:0007669"/>
    <property type="project" value="InterPro"/>
</dbReference>
<dbReference type="InterPro" id="IPR000811">
    <property type="entry name" value="Glyco_trans_35"/>
</dbReference>
<evidence type="ECO:0000313" key="6">
    <source>
        <dbReference type="EMBL" id="MUG71149.1"/>
    </source>
</evidence>
<feature type="domain" description="DUF3417" evidence="5">
    <location>
        <begin position="12"/>
        <end position="120"/>
    </location>
</feature>
<dbReference type="InterPro" id="IPR052182">
    <property type="entry name" value="Glycogen/Maltodextrin_Phosph"/>
</dbReference>
<dbReference type="SUPFAM" id="SSF53756">
    <property type="entry name" value="UDP-Glycosyltransferase/glycogen phosphorylase"/>
    <property type="match status" value="1"/>
</dbReference>
<comment type="similarity">
    <text evidence="2">Belongs to the glycogen phosphorylase family.</text>
</comment>
<protein>
    <submittedName>
        <fullName evidence="6">Alpha-glucan family phosphorylase</fullName>
    </submittedName>
</protein>
<dbReference type="PANTHER" id="PTHR42655">
    <property type="entry name" value="GLYCOGEN PHOSPHORYLASE"/>
    <property type="match status" value="1"/>
</dbReference>
<dbReference type="Proteomes" id="UP000450917">
    <property type="component" value="Unassembled WGS sequence"/>
</dbReference>
<evidence type="ECO:0000256" key="1">
    <source>
        <dbReference type="ARBA" id="ARBA00001275"/>
    </source>
</evidence>
<feature type="modified residue" description="N6-(pyridoxal phosphate)lysine" evidence="4">
    <location>
        <position position="623"/>
    </location>
</feature>
<dbReference type="NCBIfam" id="TIGR02094">
    <property type="entry name" value="more_P_ylases"/>
    <property type="match status" value="1"/>
</dbReference>
<dbReference type="InterPro" id="IPR024517">
    <property type="entry name" value="Glycogen_phosphorylase_DUF3417"/>
</dbReference>
<organism evidence="6 7">
    <name type="scientific">Paenibacillus validus</name>
    <dbReference type="NCBI Taxonomy" id="44253"/>
    <lineage>
        <taxon>Bacteria</taxon>
        <taxon>Bacillati</taxon>
        <taxon>Bacillota</taxon>
        <taxon>Bacilli</taxon>
        <taxon>Bacillales</taxon>
        <taxon>Paenibacillaceae</taxon>
        <taxon>Paenibacillus</taxon>
    </lineage>
</organism>
<dbReference type="RefSeq" id="WP_155614618.1">
    <property type="nucleotide sequence ID" value="NZ_WNZX01000007.1"/>
</dbReference>
<dbReference type="PIRSF" id="PIRSF000460">
    <property type="entry name" value="Pprylas_GlgP"/>
    <property type="match status" value="1"/>
</dbReference>
<proteinExistence type="inferred from homology"/>
<dbReference type="GO" id="GO:0008184">
    <property type="term" value="F:glycogen phosphorylase activity"/>
    <property type="evidence" value="ECO:0007669"/>
    <property type="project" value="InterPro"/>
</dbReference>
<name>A0A7X2ZA58_9BACL</name>
<evidence type="ECO:0000313" key="7">
    <source>
        <dbReference type="Proteomes" id="UP000450917"/>
    </source>
</evidence>
<sequence>MHTLFRARQIPLPAALVRLSELAHNLWYSWNDSAKSLFAEIDATLWDQCQHNPVRLLIEAPNEKLERLAGNGDFLRRYQAVIQQYDAYMERQTWFERQYPQHVHQAVAYFSAEFGFHELLPIYSGGLGVLAGDHCKSASDLGVPLVGIGLLYKKGYFNQKIDNRGGQQAENVVYDFMKLPIGPAYALDSESSQECEEPSSSPDAATETAPEELYITVPVADRTVRLKVWQVQVGRIPVYLLDADLPDNSPWDRELTGQLYGGNQDIRIAQEVLLGVGGIRALRALGIPTGAYHINEGHAAFLSFERLREQLDQGLPFHVALEVVRAGTVFTTHTPVPAGHDAFPLPMFDYYFSKLFADYPGLRHDFTRLGFDERKQAFNMTHLAMNTAALRNGVSKLHGHVSREMFREFHGDIDVNEVPIGHITNGVHLNTWLAPELKALFNRFFPGSWQQHQTNPDMWSSLQIVPNESLWNIHSGLKKRLIGLARDNLREQRRRSSLPADKLAEVDGYLSEQALTVGFARRFATYKRARLLFNDLNRLDRLVNNPERPLQFIFAGKAHPADQPGQDMIRDIYQVSQMDRFRGKIVILENYDINLARVLVQGVDVWLNNPRRPYEASGTSGQKAAMNGVLNFSVLDGWWEEGYDGANGWSIHSNDKSDPETQDRENTQSLYHVLEHEIVPLYYSQGEFPSPWVDRMKHSIRTLSPVYNTDRMVMDYTNGTYVPSLVRTQRFVSNHYEEATKVADYKKFVRSNWQHVRVLEVNDGLTTGRQPVPSMAPTKEATATVHFGPMWYRDTAVELVYYEEQPDGWRQVVVVMEPTRHLNENTIVYRAVIPSHLRHGSHFSVRVHPVSANFTHRFELPLVKAY</sequence>
<keyword evidence="3" id="KW-0021">Allosteric enzyme</keyword>
<gene>
    <name evidence="6" type="primary">glgP</name>
    <name evidence="6" type="ORF">GNP93_10685</name>
</gene>
<dbReference type="AlphaFoldDB" id="A0A7X2ZA58"/>
<dbReference type="Gene3D" id="3.40.50.2000">
    <property type="entry name" value="Glycogen Phosphorylase B"/>
    <property type="match status" value="2"/>
</dbReference>
<evidence type="ECO:0000256" key="2">
    <source>
        <dbReference type="ARBA" id="ARBA00006047"/>
    </source>
</evidence>
<evidence type="ECO:0000256" key="4">
    <source>
        <dbReference type="PIRSR" id="PIRSR000460-1"/>
    </source>
</evidence>
<reference evidence="6 7" key="1">
    <citation type="submission" date="2019-11" db="EMBL/GenBank/DDBJ databases">
        <title>Draft genome sequences of five Paenibacillus species of dairy origin.</title>
        <authorList>
            <person name="Olajide A.M."/>
            <person name="Chen S."/>
            <person name="Lapointe G."/>
        </authorList>
    </citation>
    <scope>NUCLEOTIDE SEQUENCE [LARGE SCALE GENOMIC DNA]</scope>
    <source>
        <strain evidence="6 7">2CS3</strain>
    </source>
</reference>